<name>A0ABR1PKN8_DIAER</name>
<gene>
    <name evidence="3" type="ORF">SLS63_002112</name>
</gene>
<dbReference type="PROSITE" id="PS50181">
    <property type="entry name" value="FBOX"/>
    <property type="match status" value="1"/>
</dbReference>
<sequence length="599" mass="67735">MVLLTQLPLEIVNHVLSFVDPEDLPRVNTTCQYLYHAVKDNKALFRAVYLRHLVSLRAMLAISVPHVPRDNMRLIKLDAQVDWVQEIQDLVKLKRICASEGPERLRTPQLFTDKSHRGISSEGQGDHLPFVYNTVTRLLQHATSQGARPRPSVTYGASQNVSILRECFSPESTVHSFLCRSFLFQRARSPVKKFISPKQPPTEERQMSAKLHCLYGAPVLNFSRLRSSRTHPFAISKVYDIREYTARTRWGPFMDEGPGPVGSETNEDGQLPGDRVDWEKVEAIMIVLWHNMKTKGLDRLPVFSQFWGKPFAGCWPNSYVPEPRDRDIRDLELEDPYDVTGTWLRVVCFLDYNDFFAYNFPPHDDLPDHLPRHALDEVEATRLIVVKIRVTRIEPPGPEDGQSLPVVHFEGFSKSLDSSLDENANSGLTGSVRLTREGEVRWTSHSIFNGQERWRSESIQVGGLRSAKVVGNWFDKDYDPSGPVGPTAFWKISDRQPGSRDDHITENDYRAIIDGLEEDVDLGPADEDDEAGLLGVFQINSDDEEYEYGEEEEDEDDDSEEDDLAPGGAAGDLAGGQEQDGDDDTFVFAGVKPHGLDEK</sequence>
<dbReference type="Proteomes" id="UP001430848">
    <property type="component" value="Unassembled WGS sequence"/>
</dbReference>
<evidence type="ECO:0000313" key="4">
    <source>
        <dbReference type="Proteomes" id="UP001430848"/>
    </source>
</evidence>
<dbReference type="EMBL" id="JAKNSF020000005">
    <property type="protein sequence ID" value="KAK7738775.1"/>
    <property type="molecule type" value="Genomic_DNA"/>
</dbReference>
<dbReference type="InterPro" id="IPR001810">
    <property type="entry name" value="F-box_dom"/>
</dbReference>
<dbReference type="Gene3D" id="1.20.1280.50">
    <property type="match status" value="1"/>
</dbReference>
<dbReference type="SUPFAM" id="SSF81383">
    <property type="entry name" value="F-box domain"/>
    <property type="match status" value="1"/>
</dbReference>
<comment type="caution">
    <text evidence="3">The sequence shown here is derived from an EMBL/GenBank/DDBJ whole genome shotgun (WGS) entry which is preliminary data.</text>
</comment>
<dbReference type="SMART" id="SM00256">
    <property type="entry name" value="FBOX"/>
    <property type="match status" value="1"/>
</dbReference>
<evidence type="ECO:0000313" key="3">
    <source>
        <dbReference type="EMBL" id="KAK7738775.1"/>
    </source>
</evidence>
<proteinExistence type="predicted"/>
<protein>
    <recommendedName>
        <fullName evidence="2">F-box domain-containing protein</fullName>
    </recommendedName>
</protein>
<reference evidence="3 4" key="1">
    <citation type="submission" date="2024-02" db="EMBL/GenBank/DDBJ databases">
        <title>De novo assembly and annotation of 12 fungi associated with fruit tree decline syndrome in Ontario, Canada.</title>
        <authorList>
            <person name="Sulman M."/>
            <person name="Ellouze W."/>
            <person name="Ilyukhin E."/>
        </authorList>
    </citation>
    <scope>NUCLEOTIDE SEQUENCE [LARGE SCALE GENOMIC DNA]</scope>
    <source>
        <strain evidence="3 4">M169</strain>
    </source>
</reference>
<evidence type="ECO:0000259" key="2">
    <source>
        <dbReference type="PROSITE" id="PS50181"/>
    </source>
</evidence>
<feature type="compositionally biased region" description="Acidic residues" evidence="1">
    <location>
        <begin position="541"/>
        <end position="564"/>
    </location>
</feature>
<dbReference type="Pfam" id="PF12937">
    <property type="entry name" value="F-box-like"/>
    <property type="match status" value="1"/>
</dbReference>
<keyword evidence="4" id="KW-1185">Reference proteome</keyword>
<feature type="region of interest" description="Disordered" evidence="1">
    <location>
        <begin position="538"/>
        <end position="599"/>
    </location>
</feature>
<dbReference type="InterPro" id="IPR036047">
    <property type="entry name" value="F-box-like_dom_sf"/>
</dbReference>
<feature type="domain" description="F-box" evidence="2">
    <location>
        <begin position="1"/>
        <end position="48"/>
    </location>
</feature>
<evidence type="ECO:0000256" key="1">
    <source>
        <dbReference type="SAM" id="MobiDB-lite"/>
    </source>
</evidence>
<accession>A0ABR1PKN8</accession>
<organism evidence="3 4">
    <name type="scientific">Diaporthe eres</name>
    <name type="common">Phomopsis oblonga</name>
    <dbReference type="NCBI Taxonomy" id="83184"/>
    <lineage>
        <taxon>Eukaryota</taxon>
        <taxon>Fungi</taxon>
        <taxon>Dikarya</taxon>
        <taxon>Ascomycota</taxon>
        <taxon>Pezizomycotina</taxon>
        <taxon>Sordariomycetes</taxon>
        <taxon>Sordariomycetidae</taxon>
        <taxon>Diaporthales</taxon>
        <taxon>Diaporthaceae</taxon>
        <taxon>Diaporthe</taxon>
        <taxon>Diaporthe eres species complex</taxon>
    </lineage>
</organism>